<evidence type="ECO:0000313" key="3">
    <source>
        <dbReference type="Proteomes" id="UP000216961"/>
    </source>
</evidence>
<gene>
    <name evidence="2" type="ORF">CHH57_19245</name>
</gene>
<organism evidence="2 3">
    <name type="scientific">Niallia circulans</name>
    <name type="common">Bacillus circulans</name>
    <dbReference type="NCBI Taxonomy" id="1397"/>
    <lineage>
        <taxon>Bacteria</taxon>
        <taxon>Bacillati</taxon>
        <taxon>Bacillota</taxon>
        <taxon>Bacilli</taxon>
        <taxon>Bacillales</taxon>
        <taxon>Bacillaceae</taxon>
        <taxon>Niallia</taxon>
    </lineage>
</organism>
<keyword evidence="1" id="KW-0472">Membrane</keyword>
<sequence length="241" mass="27298">MIKKVVVLSIGDSKNIRRDPLLIFSMFGILLLASLVRFGLPKLDKLIDTHTNFELTQHFPLIVGLVLLMTPLMIGMLYGFVILDERDEGVLLYYAVTPLTKVGYLFCRLLLPMIITFFLSFIVILIQGVVEWQIITFVPIALLLALQAPLITMLMASLASNKVEGLALAKVINLSMLAPLIDYAITNPLVKVMMILPMYWPAYTFILISHIDDWIHAFLIGTIIAIWWLILLNQLFQRKIG</sequence>
<protein>
    <recommendedName>
        <fullName evidence="4">Fluoroquinolone transport system permease protein</fullName>
    </recommendedName>
</protein>
<name>A0AA91TPQ6_NIACI</name>
<evidence type="ECO:0000256" key="1">
    <source>
        <dbReference type="SAM" id="Phobius"/>
    </source>
</evidence>
<comment type="caution">
    <text evidence="2">The sequence shown here is derived from an EMBL/GenBank/DDBJ whole genome shotgun (WGS) entry which is preliminary data.</text>
</comment>
<feature type="transmembrane region" description="Helical" evidence="1">
    <location>
        <begin position="104"/>
        <end position="126"/>
    </location>
</feature>
<feature type="transmembrane region" description="Helical" evidence="1">
    <location>
        <begin position="60"/>
        <end position="83"/>
    </location>
</feature>
<feature type="transmembrane region" description="Helical" evidence="1">
    <location>
        <begin position="132"/>
        <end position="159"/>
    </location>
</feature>
<proteinExistence type="predicted"/>
<dbReference type="Proteomes" id="UP000216961">
    <property type="component" value="Unassembled WGS sequence"/>
</dbReference>
<evidence type="ECO:0000313" key="2">
    <source>
        <dbReference type="EMBL" id="PAD81566.1"/>
    </source>
</evidence>
<feature type="transmembrane region" description="Helical" evidence="1">
    <location>
        <begin position="214"/>
        <end position="236"/>
    </location>
</feature>
<accession>A0AA91TPQ6</accession>
<keyword evidence="1" id="KW-0812">Transmembrane</keyword>
<reference evidence="2 3" key="1">
    <citation type="submission" date="2017-07" db="EMBL/GenBank/DDBJ databases">
        <title>Isolation and whole genome analysis of endospore-forming bacteria from heroin.</title>
        <authorList>
            <person name="Kalinowski J."/>
            <person name="Ahrens B."/>
            <person name="Al-Dilaimi A."/>
            <person name="Winkler A."/>
            <person name="Wibberg D."/>
            <person name="Schleenbecker U."/>
            <person name="Ruckert C."/>
            <person name="Wolfel R."/>
            <person name="Grass G."/>
        </authorList>
    </citation>
    <scope>NUCLEOTIDE SEQUENCE [LARGE SCALE GENOMIC DNA]</scope>
    <source>
        <strain evidence="2 3">7521-2</strain>
    </source>
</reference>
<feature type="transmembrane region" description="Helical" evidence="1">
    <location>
        <begin position="180"/>
        <end position="202"/>
    </location>
</feature>
<keyword evidence="1" id="KW-1133">Transmembrane helix</keyword>
<evidence type="ECO:0008006" key="4">
    <source>
        <dbReference type="Google" id="ProtNLM"/>
    </source>
</evidence>
<dbReference type="AlphaFoldDB" id="A0AA91TPQ6"/>
<dbReference type="EMBL" id="NPBQ01000120">
    <property type="protein sequence ID" value="PAD81566.1"/>
    <property type="molecule type" value="Genomic_DNA"/>
</dbReference>
<feature type="transmembrane region" description="Helical" evidence="1">
    <location>
        <begin position="21"/>
        <end position="40"/>
    </location>
</feature>
<dbReference type="RefSeq" id="WP_095332838.1">
    <property type="nucleotide sequence ID" value="NZ_NPBQ01000120.1"/>
</dbReference>